<keyword evidence="10" id="KW-1185">Reference proteome</keyword>
<evidence type="ECO:0000256" key="6">
    <source>
        <dbReference type="ARBA" id="ARBA00023136"/>
    </source>
</evidence>
<protein>
    <submittedName>
        <fullName evidence="11">Solute carrier organic anion transporter family member 4C1-like</fullName>
    </submittedName>
</protein>
<dbReference type="PROSITE" id="PS51465">
    <property type="entry name" value="KAZAL_2"/>
    <property type="match status" value="1"/>
</dbReference>
<feature type="transmembrane region" description="Helical" evidence="8">
    <location>
        <begin position="328"/>
        <end position="348"/>
    </location>
</feature>
<evidence type="ECO:0000256" key="1">
    <source>
        <dbReference type="ARBA" id="ARBA00004651"/>
    </source>
</evidence>
<evidence type="ECO:0000259" key="9">
    <source>
        <dbReference type="PROSITE" id="PS51465"/>
    </source>
</evidence>
<dbReference type="Gene3D" id="1.20.1250.20">
    <property type="entry name" value="MFS general substrate transporter like domains"/>
    <property type="match status" value="1"/>
</dbReference>
<proteinExistence type="inferred from homology"/>
<reference evidence="11" key="1">
    <citation type="submission" date="2025-08" db="UniProtKB">
        <authorList>
            <consortium name="RefSeq"/>
        </authorList>
    </citation>
    <scope>IDENTIFICATION</scope>
    <source>
        <tissue evidence="11">Muscle</tissue>
    </source>
</reference>
<feature type="transmembrane region" description="Helical" evidence="8">
    <location>
        <begin position="89"/>
        <end position="113"/>
    </location>
</feature>
<dbReference type="InterPro" id="IPR004156">
    <property type="entry name" value="OATP"/>
</dbReference>
<evidence type="ECO:0000313" key="10">
    <source>
        <dbReference type="Proteomes" id="UP000694941"/>
    </source>
</evidence>
<accession>A0ABM1S3E7</accession>
<feature type="transmembrane region" description="Helical" evidence="8">
    <location>
        <begin position="184"/>
        <end position="210"/>
    </location>
</feature>
<evidence type="ECO:0000256" key="4">
    <source>
        <dbReference type="ARBA" id="ARBA00022692"/>
    </source>
</evidence>
<dbReference type="SUPFAM" id="SSF103473">
    <property type="entry name" value="MFS general substrate transporter"/>
    <property type="match status" value="1"/>
</dbReference>
<comment type="similarity">
    <text evidence="2">Belongs to the organo anion transporter (TC 2.A.60) family.</text>
</comment>
<sequence>MSKVEVKFSGASSGDKRLSLSPEDFSVTDVDETLCGLGTCKPHWLQRFASPKAYLLIFSFVSLTQGAYITYFAGILSTIEKRFTFKSKITGILLIADNISPIITGALVGFYGGSGHRPRWLAAGMLLSSLSCFICALPYMLFGPGTHLQSRTSDFLAEPPTQFCTVKGSQEVCTMSLVSSTIPAIVLLFVGNFLQGFGAIAFYSVGTPYLDDNVKKQDSPLYFGALFALRLFGPALGFLLSSACLGVYENPGTNPDFGLEDPRWIGAWWLGFVVLGCTSGVLSLPILLFPRHLKDIEVKPNRRTNDGPKKVFLKDLPKALLRLFKNPILVCHSLAANMIMIGILGYMITLPRYLENQFRKSASSASFYTGTLTMFTMVVGNAGGGAVIKKVKPRPRYLTGYLVAVRIITLGGLLASMFLGCSSIYMPGTTVESNRLNLVNQCNQNCNCTTEVFEPLCGPDGRAIYFSPCHAGCTGSEDLRETNSLLFLTPWYTAVSPTRPALYGKNDVEKQETAGFTIMKNSAITCMAPPSSSWDSVPSSSLLYSC</sequence>
<feature type="transmembrane region" description="Helical" evidence="8">
    <location>
        <begin position="268"/>
        <end position="289"/>
    </location>
</feature>
<evidence type="ECO:0000256" key="8">
    <source>
        <dbReference type="SAM" id="Phobius"/>
    </source>
</evidence>
<keyword evidence="5 8" id="KW-1133">Transmembrane helix</keyword>
<evidence type="ECO:0000256" key="2">
    <source>
        <dbReference type="ARBA" id="ARBA00009657"/>
    </source>
</evidence>
<dbReference type="RefSeq" id="XP_022238152.1">
    <property type="nucleotide sequence ID" value="XM_022382444.1"/>
</dbReference>
<dbReference type="InterPro" id="IPR036058">
    <property type="entry name" value="Kazal_dom_sf"/>
</dbReference>
<organism evidence="10 11">
    <name type="scientific">Limulus polyphemus</name>
    <name type="common">Atlantic horseshoe crab</name>
    <dbReference type="NCBI Taxonomy" id="6850"/>
    <lineage>
        <taxon>Eukaryota</taxon>
        <taxon>Metazoa</taxon>
        <taxon>Ecdysozoa</taxon>
        <taxon>Arthropoda</taxon>
        <taxon>Chelicerata</taxon>
        <taxon>Merostomata</taxon>
        <taxon>Xiphosura</taxon>
        <taxon>Limulidae</taxon>
        <taxon>Limulus</taxon>
    </lineage>
</organism>
<dbReference type="InterPro" id="IPR036259">
    <property type="entry name" value="MFS_trans_sf"/>
</dbReference>
<dbReference type="Proteomes" id="UP000694941">
    <property type="component" value="Unplaced"/>
</dbReference>
<evidence type="ECO:0000256" key="5">
    <source>
        <dbReference type="ARBA" id="ARBA00022989"/>
    </source>
</evidence>
<dbReference type="GeneID" id="106478780"/>
<keyword evidence="4 8" id="KW-0812">Transmembrane</keyword>
<keyword evidence="7" id="KW-1015">Disulfide bond</keyword>
<feature type="transmembrane region" description="Helical" evidence="8">
    <location>
        <begin position="53"/>
        <end position="77"/>
    </location>
</feature>
<feature type="domain" description="Kazal-like" evidence="9">
    <location>
        <begin position="436"/>
        <end position="493"/>
    </location>
</feature>
<evidence type="ECO:0000313" key="11">
    <source>
        <dbReference type="RefSeq" id="XP_022238152.1"/>
    </source>
</evidence>
<dbReference type="CDD" id="cd17336">
    <property type="entry name" value="MFS_SLCO_OATP"/>
    <property type="match status" value="1"/>
</dbReference>
<keyword evidence="3" id="KW-1003">Cell membrane</keyword>
<evidence type="ECO:0000256" key="7">
    <source>
        <dbReference type="ARBA" id="ARBA00023157"/>
    </source>
</evidence>
<gene>
    <name evidence="11" type="primary">LOC106478780</name>
</gene>
<feature type="transmembrane region" description="Helical" evidence="8">
    <location>
        <begin position="400"/>
        <end position="426"/>
    </location>
</feature>
<evidence type="ECO:0000256" key="3">
    <source>
        <dbReference type="ARBA" id="ARBA00022475"/>
    </source>
</evidence>
<dbReference type="Pfam" id="PF03137">
    <property type="entry name" value="OATP"/>
    <property type="match status" value="1"/>
</dbReference>
<feature type="transmembrane region" description="Helical" evidence="8">
    <location>
        <begin position="368"/>
        <end position="388"/>
    </location>
</feature>
<dbReference type="SUPFAM" id="SSF100895">
    <property type="entry name" value="Kazal-type serine protease inhibitors"/>
    <property type="match status" value="1"/>
</dbReference>
<name>A0ABM1S3E7_LIMPO</name>
<dbReference type="PANTHER" id="PTHR11388">
    <property type="entry name" value="ORGANIC ANION TRANSPORTER"/>
    <property type="match status" value="1"/>
</dbReference>
<keyword evidence="6 8" id="KW-0472">Membrane</keyword>
<feature type="transmembrane region" description="Helical" evidence="8">
    <location>
        <begin position="120"/>
        <end position="142"/>
    </location>
</feature>
<feature type="transmembrane region" description="Helical" evidence="8">
    <location>
        <begin position="222"/>
        <end position="248"/>
    </location>
</feature>
<dbReference type="InterPro" id="IPR002350">
    <property type="entry name" value="Kazal_dom"/>
</dbReference>
<comment type="subcellular location">
    <subcellularLocation>
        <location evidence="1">Cell membrane</location>
        <topology evidence="1">Multi-pass membrane protein</topology>
    </subcellularLocation>
</comment>
<dbReference type="PANTHER" id="PTHR11388:SF76">
    <property type="entry name" value="SOLUTE CARRIER ORGANIC ANION TRANSPORTER FAMILY MEMBER"/>
    <property type="match status" value="1"/>
</dbReference>